<name>A0A1F7IGK6_9BACT</name>
<dbReference type="Proteomes" id="UP000177698">
    <property type="component" value="Unassembled WGS sequence"/>
</dbReference>
<evidence type="ECO:0008006" key="3">
    <source>
        <dbReference type="Google" id="ProtNLM"/>
    </source>
</evidence>
<dbReference type="STRING" id="1802056.A2954_01340"/>
<proteinExistence type="predicted"/>
<sequence length="92" mass="10800">MQTQTKSVQKLITFSPQLYQLVLNKAKRLGLSFAEFLRVMAVNEVKKEVESIPMVDEETEKRIRESLEAYRKGQYTEIRTDEELKKYLGSLK</sequence>
<reference evidence="1 2" key="1">
    <citation type="journal article" date="2016" name="Nat. Commun.">
        <title>Thousands of microbial genomes shed light on interconnected biogeochemical processes in an aquifer system.</title>
        <authorList>
            <person name="Anantharaman K."/>
            <person name="Brown C.T."/>
            <person name="Hug L.A."/>
            <person name="Sharon I."/>
            <person name="Castelle C.J."/>
            <person name="Probst A.J."/>
            <person name="Thomas B.C."/>
            <person name="Singh A."/>
            <person name="Wilkins M.J."/>
            <person name="Karaoz U."/>
            <person name="Brodie E.L."/>
            <person name="Williams K.H."/>
            <person name="Hubbard S.S."/>
            <person name="Banfield J.F."/>
        </authorList>
    </citation>
    <scope>NUCLEOTIDE SEQUENCE [LARGE SCALE GENOMIC DNA]</scope>
</reference>
<evidence type="ECO:0000313" key="1">
    <source>
        <dbReference type="EMBL" id="OGK42469.1"/>
    </source>
</evidence>
<protein>
    <recommendedName>
        <fullName evidence="3">Antitoxin</fullName>
    </recommendedName>
</protein>
<accession>A0A1F7IGK6</accession>
<dbReference type="EMBL" id="MGAG01000002">
    <property type="protein sequence ID" value="OGK42469.1"/>
    <property type="molecule type" value="Genomic_DNA"/>
</dbReference>
<organism evidence="1 2">
    <name type="scientific">Candidatus Roizmanbacteria bacterium RIFCSPLOWO2_01_FULL_37_12</name>
    <dbReference type="NCBI Taxonomy" id="1802056"/>
    <lineage>
        <taxon>Bacteria</taxon>
        <taxon>Candidatus Roizmaniibacteriota</taxon>
    </lineage>
</organism>
<dbReference type="AlphaFoldDB" id="A0A1F7IGK6"/>
<gene>
    <name evidence="1" type="ORF">A2954_01340</name>
</gene>
<evidence type="ECO:0000313" key="2">
    <source>
        <dbReference type="Proteomes" id="UP000177698"/>
    </source>
</evidence>
<comment type="caution">
    <text evidence="1">The sequence shown here is derived from an EMBL/GenBank/DDBJ whole genome shotgun (WGS) entry which is preliminary data.</text>
</comment>